<keyword evidence="2" id="KW-1185">Reference proteome</keyword>
<evidence type="ECO:0000313" key="2">
    <source>
        <dbReference type="Proteomes" id="UP000789920"/>
    </source>
</evidence>
<reference evidence="1" key="1">
    <citation type="submission" date="2021-06" db="EMBL/GenBank/DDBJ databases">
        <authorList>
            <person name="Kallberg Y."/>
            <person name="Tangrot J."/>
            <person name="Rosling A."/>
        </authorList>
    </citation>
    <scope>NUCLEOTIDE SEQUENCE</scope>
    <source>
        <strain evidence="1">MA461A</strain>
    </source>
</reference>
<comment type="caution">
    <text evidence="1">The sequence shown here is derived from an EMBL/GenBank/DDBJ whole genome shotgun (WGS) entry which is preliminary data.</text>
</comment>
<dbReference type="Proteomes" id="UP000789920">
    <property type="component" value="Unassembled WGS sequence"/>
</dbReference>
<feature type="non-terminal residue" evidence="1">
    <location>
        <position position="44"/>
    </location>
</feature>
<name>A0ACA9SUP1_9GLOM</name>
<protein>
    <submittedName>
        <fullName evidence="1">12864_t:CDS:1</fullName>
    </submittedName>
</protein>
<dbReference type="EMBL" id="CAJVQC010163165">
    <property type="protein sequence ID" value="CAG8848965.1"/>
    <property type="molecule type" value="Genomic_DNA"/>
</dbReference>
<gene>
    <name evidence="1" type="ORF">RPERSI_LOCUS35380</name>
</gene>
<sequence length="44" mass="4972">EQSPMSQSDAPIGLQSNNISRRKNYLEKLMKDTKRLAPKLPSLS</sequence>
<evidence type="ECO:0000313" key="1">
    <source>
        <dbReference type="EMBL" id="CAG8848965.1"/>
    </source>
</evidence>
<proteinExistence type="predicted"/>
<accession>A0ACA9SUP1</accession>
<feature type="non-terminal residue" evidence="1">
    <location>
        <position position="1"/>
    </location>
</feature>
<organism evidence="1 2">
    <name type="scientific">Racocetra persica</name>
    <dbReference type="NCBI Taxonomy" id="160502"/>
    <lineage>
        <taxon>Eukaryota</taxon>
        <taxon>Fungi</taxon>
        <taxon>Fungi incertae sedis</taxon>
        <taxon>Mucoromycota</taxon>
        <taxon>Glomeromycotina</taxon>
        <taxon>Glomeromycetes</taxon>
        <taxon>Diversisporales</taxon>
        <taxon>Gigasporaceae</taxon>
        <taxon>Racocetra</taxon>
    </lineage>
</organism>